<dbReference type="InterPro" id="IPR015943">
    <property type="entry name" value="WD40/YVTN_repeat-like_dom_sf"/>
</dbReference>
<dbReference type="OrthoDB" id="1912699at2759"/>
<dbReference type="PROSITE" id="PS50082">
    <property type="entry name" value="WD_REPEATS_2"/>
    <property type="match status" value="1"/>
</dbReference>
<dbReference type="InterPro" id="IPR036322">
    <property type="entry name" value="WD40_repeat_dom_sf"/>
</dbReference>
<dbReference type="Gene3D" id="2.130.10.10">
    <property type="entry name" value="YVTN repeat-like/Quinoprotein amine dehydrogenase"/>
    <property type="match status" value="1"/>
</dbReference>
<evidence type="ECO:0000256" key="3">
    <source>
        <dbReference type="PROSITE-ProRule" id="PRU00221"/>
    </source>
</evidence>
<dbReference type="PROSITE" id="PS50294">
    <property type="entry name" value="WD_REPEATS_REGION"/>
    <property type="match status" value="1"/>
</dbReference>
<feature type="repeat" description="WD" evidence="3">
    <location>
        <begin position="97"/>
        <end position="139"/>
    </location>
</feature>
<organism evidence="4 5">
    <name type="scientific">Gossypium barbadense</name>
    <name type="common">Sea Island cotton</name>
    <name type="synonym">Hibiscus barbadensis</name>
    <dbReference type="NCBI Taxonomy" id="3634"/>
    <lineage>
        <taxon>Eukaryota</taxon>
        <taxon>Viridiplantae</taxon>
        <taxon>Streptophyta</taxon>
        <taxon>Embryophyta</taxon>
        <taxon>Tracheophyta</taxon>
        <taxon>Spermatophyta</taxon>
        <taxon>Magnoliopsida</taxon>
        <taxon>eudicotyledons</taxon>
        <taxon>Gunneridae</taxon>
        <taxon>Pentapetalae</taxon>
        <taxon>rosids</taxon>
        <taxon>malvids</taxon>
        <taxon>Malvales</taxon>
        <taxon>Malvaceae</taxon>
        <taxon>Malvoideae</taxon>
        <taxon>Gossypium</taxon>
    </lineage>
</organism>
<dbReference type="PANTHER" id="PTHR19855">
    <property type="entry name" value="WD40 REPEAT PROTEIN 12, 37"/>
    <property type="match status" value="1"/>
</dbReference>
<dbReference type="AlphaFoldDB" id="A0A2P5YB02"/>
<evidence type="ECO:0000256" key="1">
    <source>
        <dbReference type="ARBA" id="ARBA00022574"/>
    </source>
</evidence>
<dbReference type="Proteomes" id="UP000239757">
    <property type="component" value="Unassembled WGS sequence"/>
</dbReference>
<evidence type="ECO:0000313" key="4">
    <source>
        <dbReference type="EMBL" id="PPS12749.1"/>
    </source>
</evidence>
<dbReference type="SUPFAM" id="SSF50978">
    <property type="entry name" value="WD40 repeat-like"/>
    <property type="match status" value="1"/>
</dbReference>
<dbReference type="EMBL" id="KZ663435">
    <property type="protein sequence ID" value="PPS12749.1"/>
    <property type="molecule type" value="Genomic_DNA"/>
</dbReference>
<keyword evidence="2" id="KW-0677">Repeat</keyword>
<evidence type="ECO:0000256" key="2">
    <source>
        <dbReference type="ARBA" id="ARBA00022737"/>
    </source>
</evidence>
<dbReference type="InterPro" id="IPR001680">
    <property type="entry name" value="WD40_rpt"/>
</dbReference>
<protein>
    <submittedName>
        <fullName evidence="4">Uncharacterized protein</fullName>
    </submittedName>
</protein>
<gene>
    <name evidence="4" type="ORF">GOBAR_AA07893</name>
</gene>
<reference evidence="4 5" key="1">
    <citation type="submission" date="2015-01" db="EMBL/GenBank/DDBJ databases">
        <title>Genome of allotetraploid Gossypium barbadense reveals genomic plasticity and fiber elongation in cotton evolution.</title>
        <authorList>
            <person name="Chen X."/>
            <person name="Liu X."/>
            <person name="Zhao B."/>
            <person name="Zheng H."/>
            <person name="Hu Y."/>
            <person name="Lu G."/>
            <person name="Yang C."/>
            <person name="Chen J."/>
            <person name="Shan C."/>
            <person name="Zhang L."/>
            <person name="Zhou Y."/>
            <person name="Wang L."/>
            <person name="Guo W."/>
            <person name="Bai Y."/>
            <person name="Ruan J."/>
            <person name="Shangguan X."/>
            <person name="Mao Y."/>
            <person name="Jiang J."/>
            <person name="Zhu Y."/>
            <person name="Lei J."/>
            <person name="Kang H."/>
            <person name="Chen S."/>
            <person name="He X."/>
            <person name="Wang R."/>
            <person name="Wang Y."/>
            <person name="Chen J."/>
            <person name="Wang L."/>
            <person name="Yu S."/>
            <person name="Wang B."/>
            <person name="Wei J."/>
            <person name="Song S."/>
            <person name="Lu X."/>
            <person name="Gao Z."/>
            <person name="Gu W."/>
            <person name="Deng X."/>
            <person name="Ma D."/>
            <person name="Wang S."/>
            <person name="Liang W."/>
            <person name="Fang L."/>
            <person name="Cai C."/>
            <person name="Zhu X."/>
            <person name="Zhou B."/>
            <person name="Zhang Y."/>
            <person name="Chen Z."/>
            <person name="Xu S."/>
            <person name="Zhu R."/>
            <person name="Wang S."/>
            <person name="Zhang T."/>
            <person name="Zhao G."/>
        </authorList>
    </citation>
    <scope>NUCLEOTIDE SEQUENCE [LARGE SCALE GENOMIC DNA]</scope>
    <source>
        <strain evidence="5">cv. Xinhai21</strain>
        <tissue evidence="4">Leaf</tissue>
    </source>
</reference>
<dbReference type="SMART" id="SM00320">
    <property type="entry name" value="WD40"/>
    <property type="match status" value="2"/>
</dbReference>
<dbReference type="InterPro" id="IPR019775">
    <property type="entry name" value="WD40_repeat_CS"/>
</dbReference>
<dbReference type="Pfam" id="PF00400">
    <property type="entry name" value="WD40"/>
    <property type="match status" value="1"/>
</dbReference>
<dbReference type="PANTHER" id="PTHR19855:SF11">
    <property type="entry name" value="RIBOSOME BIOGENESIS PROTEIN WDR12"/>
    <property type="match status" value="1"/>
</dbReference>
<name>A0A2P5YB02_GOSBA</name>
<evidence type="ECO:0000313" key="5">
    <source>
        <dbReference type="Proteomes" id="UP000239757"/>
    </source>
</evidence>
<proteinExistence type="predicted"/>
<sequence length="167" mass="19065">MDDVQMKKGDWNCPRLKDLWYVDLATSMLVLLLQTKSHAYRINIDCNKTQYKFCCKALNCIDIGGEGLALIAASGSDPVLRIWDPRKPGTSTPVFQFSSHSSWISTCKWHNTSPLHLLSSSYDGKVMLWDLRTAEKPTTLDCGPRTICRRHIMTSSYLYECLWEALQ</sequence>
<accession>A0A2P5YB02</accession>
<dbReference type="PROSITE" id="PS00678">
    <property type="entry name" value="WD_REPEATS_1"/>
    <property type="match status" value="1"/>
</dbReference>
<keyword evidence="1 3" id="KW-0853">WD repeat</keyword>